<dbReference type="Proteomes" id="UP000816034">
    <property type="component" value="Unassembled WGS sequence"/>
</dbReference>
<organism evidence="1 2">
    <name type="scientific">Naegleria lovaniensis</name>
    <name type="common">Amoeba</name>
    <dbReference type="NCBI Taxonomy" id="51637"/>
    <lineage>
        <taxon>Eukaryota</taxon>
        <taxon>Discoba</taxon>
        <taxon>Heterolobosea</taxon>
        <taxon>Tetramitia</taxon>
        <taxon>Eutetramitia</taxon>
        <taxon>Vahlkampfiidae</taxon>
        <taxon>Naegleria</taxon>
    </lineage>
</organism>
<comment type="caution">
    <text evidence="1">The sequence shown here is derived from an EMBL/GenBank/DDBJ whole genome shotgun (WGS) entry which is preliminary data.</text>
</comment>
<accession>A0AA88GJJ4</accession>
<dbReference type="AlphaFoldDB" id="A0AA88GJJ4"/>
<sequence length="114" mass="13657">MVNKAKAATDELWQLFNKAITEQDMEITRKDDQYLKVLQESESKMCKRMELCEKQINELKELMIKAYERDVVMLRNLKTLFQTEKDKIIKEMALSSEHVNETFKPLEKYFSMIK</sequence>
<evidence type="ECO:0000313" key="2">
    <source>
        <dbReference type="Proteomes" id="UP000816034"/>
    </source>
</evidence>
<gene>
    <name evidence="1" type="ORF">C9374_008383</name>
</gene>
<protein>
    <submittedName>
        <fullName evidence="1">Uncharacterized protein</fullName>
    </submittedName>
</protein>
<name>A0AA88GJJ4_NAELO</name>
<dbReference type="EMBL" id="PYSW02000034">
    <property type="protein sequence ID" value="KAG2378240.1"/>
    <property type="molecule type" value="Genomic_DNA"/>
</dbReference>
<keyword evidence="2" id="KW-1185">Reference proteome</keyword>
<reference evidence="1 2" key="1">
    <citation type="journal article" date="2018" name="BMC Genomics">
        <title>The genome of Naegleria lovaniensis, the basis for a comparative approach to unravel pathogenicity factors of the human pathogenic amoeba N. fowleri.</title>
        <authorList>
            <person name="Liechti N."/>
            <person name="Schurch N."/>
            <person name="Bruggmann R."/>
            <person name="Wittwer M."/>
        </authorList>
    </citation>
    <scope>NUCLEOTIDE SEQUENCE [LARGE SCALE GENOMIC DNA]</scope>
    <source>
        <strain evidence="1 2">ATCC 30569</strain>
    </source>
</reference>
<proteinExistence type="predicted"/>
<dbReference type="GeneID" id="68100837"/>
<evidence type="ECO:0000313" key="1">
    <source>
        <dbReference type="EMBL" id="KAG2378240.1"/>
    </source>
</evidence>
<dbReference type="RefSeq" id="XP_044545502.1">
    <property type="nucleotide sequence ID" value="XM_044698453.1"/>
</dbReference>